<comment type="caution">
    <text evidence="2">The sequence shown here is derived from an EMBL/GenBank/DDBJ whole genome shotgun (WGS) entry which is preliminary data.</text>
</comment>
<evidence type="ECO:0000256" key="1">
    <source>
        <dbReference type="SAM" id="Phobius"/>
    </source>
</evidence>
<sequence length="52" mass="5551">MGKTAACFAKIDTSAAIATQMKGTEQVDLSFFSGLLYYFFSLAMLSSSSTIV</sequence>
<name>W4QFN1_9BACI</name>
<keyword evidence="1" id="KW-0812">Transmembrane</keyword>
<evidence type="ECO:0000313" key="2">
    <source>
        <dbReference type="EMBL" id="GAE30438.1"/>
    </source>
</evidence>
<organism evidence="2 3">
    <name type="scientific">Halalkalibacter hemicellulosilyticusJCM 9152</name>
    <dbReference type="NCBI Taxonomy" id="1236971"/>
    <lineage>
        <taxon>Bacteria</taxon>
        <taxon>Bacillati</taxon>
        <taxon>Bacillota</taxon>
        <taxon>Bacilli</taxon>
        <taxon>Bacillales</taxon>
        <taxon>Bacillaceae</taxon>
        <taxon>Halalkalibacter</taxon>
    </lineage>
</organism>
<accession>W4QFN1</accession>
<dbReference type="Proteomes" id="UP000018895">
    <property type="component" value="Unassembled WGS sequence"/>
</dbReference>
<gene>
    <name evidence="2" type="ORF">JCM9152_1846</name>
</gene>
<keyword evidence="1" id="KW-1133">Transmembrane helix</keyword>
<proteinExistence type="predicted"/>
<dbReference type="AlphaFoldDB" id="W4QFN1"/>
<keyword evidence="1" id="KW-0472">Membrane</keyword>
<evidence type="ECO:0000313" key="3">
    <source>
        <dbReference type="Proteomes" id="UP000018895"/>
    </source>
</evidence>
<feature type="transmembrane region" description="Helical" evidence="1">
    <location>
        <begin position="29"/>
        <end position="46"/>
    </location>
</feature>
<dbReference type="STRING" id="1236971.JCM9152_1846"/>
<keyword evidence="3" id="KW-1185">Reference proteome</keyword>
<protein>
    <submittedName>
        <fullName evidence="2">Uncharacterized protein</fullName>
    </submittedName>
</protein>
<dbReference type="EMBL" id="BAUU01000011">
    <property type="protein sequence ID" value="GAE30438.1"/>
    <property type="molecule type" value="Genomic_DNA"/>
</dbReference>
<reference evidence="2" key="1">
    <citation type="journal article" date="2014" name="Genome Announc.">
        <title>Draft Genome Sequences of Three Alkaliphilic Bacillus Strains, Bacillus wakoensis JCM 9140T, Bacillus akibai JCM 9157T, and Bacillus hemicellulosilyticus JCM 9152T.</title>
        <authorList>
            <person name="Yuki M."/>
            <person name="Oshima K."/>
            <person name="Suda W."/>
            <person name="Oshida Y."/>
            <person name="Kitamura K."/>
            <person name="Iida T."/>
            <person name="Hattori M."/>
            <person name="Ohkuma M."/>
        </authorList>
    </citation>
    <scope>NUCLEOTIDE SEQUENCE [LARGE SCALE GENOMIC DNA]</scope>
    <source>
        <strain evidence="2">JCM 9152</strain>
    </source>
</reference>